<dbReference type="PANTHER" id="PTHR25465">
    <property type="entry name" value="B-BOX DOMAIN CONTAINING"/>
    <property type="match status" value="1"/>
</dbReference>
<dbReference type="Pfam" id="PF15227">
    <property type="entry name" value="zf-C3HC4_4"/>
    <property type="match status" value="1"/>
</dbReference>
<dbReference type="CDD" id="cd19769">
    <property type="entry name" value="Bbox2_TRIM16-like"/>
    <property type="match status" value="1"/>
</dbReference>
<evidence type="ECO:0000313" key="9">
    <source>
        <dbReference type="Proteomes" id="UP000694620"/>
    </source>
</evidence>
<proteinExistence type="predicted"/>
<dbReference type="GeneTree" id="ENSGT01150000286950"/>
<evidence type="ECO:0000256" key="5">
    <source>
        <dbReference type="SAM" id="Coils"/>
    </source>
</evidence>
<dbReference type="PROSITE" id="PS00518">
    <property type="entry name" value="ZF_RING_1"/>
    <property type="match status" value="1"/>
</dbReference>
<dbReference type="Ensembl" id="ENSECRT00000030966.1">
    <property type="protein sequence ID" value="ENSECRP00000030323.1"/>
    <property type="gene ID" value="ENSECRG00000020577.1"/>
</dbReference>
<dbReference type="InterPro" id="IPR058030">
    <property type="entry name" value="TRIM8/14/16/25/29/45/65_CC"/>
</dbReference>
<dbReference type="InterPro" id="IPR051051">
    <property type="entry name" value="E3_ubiq-ligase_TRIM/RNF"/>
</dbReference>
<organism evidence="8 9">
    <name type="scientific">Erpetoichthys calabaricus</name>
    <name type="common">Rope fish</name>
    <name type="synonym">Calamoichthys calabaricus</name>
    <dbReference type="NCBI Taxonomy" id="27687"/>
    <lineage>
        <taxon>Eukaryota</taxon>
        <taxon>Metazoa</taxon>
        <taxon>Chordata</taxon>
        <taxon>Craniata</taxon>
        <taxon>Vertebrata</taxon>
        <taxon>Euteleostomi</taxon>
        <taxon>Actinopterygii</taxon>
        <taxon>Polypteriformes</taxon>
        <taxon>Polypteridae</taxon>
        <taxon>Erpetoichthys</taxon>
    </lineage>
</organism>
<dbReference type="Proteomes" id="UP000694620">
    <property type="component" value="Unassembled WGS sequence"/>
</dbReference>
<dbReference type="GO" id="GO:0008270">
    <property type="term" value="F:zinc ion binding"/>
    <property type="evidence" value="ECO:0007669"/>
    <property type="project" value="UniProtKB-KW"/>
</dbReference>
<feature type="domain" description="B box-type" evidence="7">
    <location>
        <begin position="139"/>
        <end position="180"/>
    </location>
</feature>
<dbReference type="SUPFAM" id="SSF57850">
    <property type="entry name" value="RING/U-box"/>
    <property type="match status" value="1"/>
</dbReference>
<dbReference type="PANTHER" id="PTHR25465:SF14">
    <property type="entry name" value="E3 UBIQUITIN-PROTEIN LIGASE TRIM65"/>
    <property type="match status" value="1"/>
</dbReference>
<evidence type="ECO:0000256" key="1">
    <source>
        <dbReference type="ARBA" id="ARBA00022723"/>
    </source>
</evidence>
<dbReference type="PROSITE" id="PS50119">
    <property type="entry name" value="ZF_BBOX"/>
    <property type="match status" value="1"/>
</dbReference>
<keyword evidence="2 4" id="KW-0863">Zinc-finger</keyword>
<dbReference type="Gene3D" id="3.30.40.10">
    <property type="entry name" value="Zinc/RING finger domain, C3HC4 (zinc finger)"/>
    <property type="match status" value="1"/>
</dbReference>
<keyword evidence="9" id="KW-1185">Reference proteome</keyword>
<dbReference type="Gene3D" id="3.30.160.60">
    <property type="entry name" value="Classic Zinc Finger"/>
    <property type="match status" value="1"/>
</dbReference>
<dbReference type="AlphaFoldDB" id="A0A8C4TGP4"/>
<evidence type="ECO:0000313" key="8">
    <source>
        <dbReference type="Ensembl" id="ENSECRP00000030323.1"/>
    </source>
</evidence>
<name>A0A8C4TGP4_ERPCA</name>
<sequence length="381" mass="43844">MEESSLSMPWDALTCSICLDILKHPVSLQCGHSFCLACITDSWDQAGVCRCPHCRKTFTQRLDLCINIHLANAVEKLNMASQSRAGPDDIECSFCSEIKLKAVKSCLTCLASYCEIHLQSHYKINTLKNHKLVNPTRNIENYMCSEHQKALELFCTDHCVCICSSCVADKHKNHHTVLPEKERAKKKIQLEELQQNTRDRISDREKQLEVLKQTIKNIKDSVEIEEQESMEVLKDLINSIEETCQKITQLFKDQENKEVEKFKEPIERLEKEIEVLNKRDAELTELSETDNDIYVLQVRSATIGKDLMKNIFFQFPYFFAVILQTFPSVSTPIHEQSHPSVDVSTDFSAALLRKELSHLKQSVEEISQWEFVEETEEGLSI</sequence>
<reference evidence="8" key="2">
    <citation type="submission" date="2025-09" db="UniProtKB">
        <authorList>
            <consortium name="Ensembl"/>
        </authorList>
    </citation>
    <scope>IDENTIFICATION</scope>
</reference>
<keyword evidence="3" id="KW-0862">Zinc</keyword>
<reference evidence="8" key="1">
    <citation type="submission" date="2025-08" db="UniProtKB">
        <authorList>
            <consortium name="Ensembl"/>
        </authorList>
    </citation>
    <scope>IDENTIFICATION</scope>
</reference>
<dbReference type="InterPro" id="IPR001841">
    <property type="entry name" value="Znf_RING"/>
</dbReference>
<dbReference type="SMART" id="SM00184">
    <property type="entry name" value="RING"/>
    <property type="match status" value="1"/>
</dbReference>
<dbReference type="Gene3D" id="4.10.830.40">
    <property type="match status" value="1"/>
</dbReference>
<feature type="coiled-coil region" evidence="5">
    <location>
        <begin position="201"/>
        <end position="286"/>
    </location>
</feature>
<accession>A0A8C4TGP4</accession>
<dbReference type="SUPFAM" id="SSF57845">
    <property type="entry name" value="B-box zinc-binding domain"/>
    <property type="match status" value="1"/>
</dbReference>
<dbReference type="PROSITE" id="PS50089">
    <property type="entry name" value="ZF_RING_2"/>
    <property type="match status" value="1"/>
</dbReference>
<evidence type="ECO:0000256" key="3">
    <source>
        <dbReference type="ARBA" id="ARBA00022833"/>
    </source>
</evidence>
<dbReference type="Pfam" id="PF00643">
    <property type="entry name" value="zf-B_box"/>
    <property type="match status" value="1"/>
</dbReference>
<evidence type="ECO:0000259" key="6">
    <source>
        <dbReference type="PROSITE" id="PS50089"/>
    </source>
</evidence>
<keyword evidence="1" id="KW-0479">Metal-binding</keyword>
<evidence type="ECO:0000256" key="2">
    <source>
        <dbReference type="ARBA" id="ARBA00022771"/>
    </source>
</evidence>
<evidence type="ECO:0000259" key="7">
    <source>
        <dbReference type="PROSITE" id="PS50119"/>
    </source>
</evidence>
<dbReference type="Pfam" id="PF25600">
    <property type="entry name" value="TRIM_CC"/>
    <property type="match status" value="1"/>
</dbReference>
<dbReference type="InterPro" id="IPR013083">
    <property type="entry name" value="Znf_RING/FYVE/PHD"/>
</dbReference>
<dbReference type="InterPro" id="IPR000315">
    <property type="entry name" value="Znf_B-box"/>
</dbReference>
<evidence type="ECO:0000256" key="4">
    <source>
        <dbReference type="PROSITE-ProRule" id="PRU00024"/>
    </source>
</evidence>
<keyword evidence="5" id="KW-0175">Coiled coil</keyword>
<dbReference type="InterPro" id="IPR017907">
    <property type="entry name" value="Znf_RING_CS"/>
</dbReference>
<feature type="domain" description="RING-type" evidence="6">
    <location>
        <begin position="15"/>
        <end position="55"/>
    </location>
</feature>
<protein>
    <submittedName>
        <fullName evidence="8">E3 ubiquitin/ISG15 ligase TRIM25-like</fullName>
    </submittedName>
</protein>